<sequence length="37" mass="4360">MNVIEVFLVIILICLLFKLFYKPQVKYNPEIIHPASL</sequence>
<organism evidence="2">
    <name type="scientific">viral metagenome</name>
    <dbReference type="NCBI Taxonomy" id="1070528"/>
    <lineage>
        <taxon>unclassified sequences</taxon>
        <taxon>metagenomes</taxon>
        <taxon>organismal metagenomes</taxon>
    </lineage>
</organism>
<name>A0A6C0HDY9_9ZZZZ</name>
<feature type="transmembrane region" description="Helical" evidence="1">
    <location>
        <begin position="6"/>
        <end position="21"/>
    </location>
</feature>
<reference evidence="2" key="1">
    <citation type="journal article" date="2020" name="Nature">
        <title>Giant virus diversity and host interactions through global metagenomics.</title>
        <authorList>
            <person name="Schulz F."/>
            <person name="Roux S."/>
            <person name="Paez-Espino D."/>
            <person name="Jungbluth S."/>
            <person name="Walsh D.A."/>
            <person name="Denef V.J."/>
            <person name="McMahon K.D."/>
            <person name="Konstantinidis K.T."/>
            <person name="Eloe-Fadrosh E.A."/>
            <person name="Kyrpides N.C."/>
            <person name="Woyke T."/>
        </authorList>
    </citation>
    <scope>NUCLEOTIDE SEQUENCE</scope>
    <source>
        <strain evidence="2">GVMAG-M-3300023179-92</strain>
    </source>
</reference>
<keyword evidence="1" id="KW-0472">Membrane</keyword>
<proteinExistence type="predicted"/>
<keyword evidence="1" id="KW-0812">Transmembrane</keyword>
<dbReference type="AlphaFoldDB" id="A0A6C0HDY9"/>
<evidence type="ECO:0000313" key="2">
    <source>
        <dbReference type="EMBL" id="QHT78587.1"/>
    </source>
</evidence>
<protein>
    <submittedName>
        <fullName evidence="2">Uncharacterized protein</fullName>
    </submittedName>
</protein>
<evidence type="ECO:0000256" key="1">
    <source>
        <dbReference type="SAM" id="Phobius"/>
    </source>
</evidence>
<accession>A0A6C0HDY9</accession>
<keyword evidence="1" id="KW-1133">Transmembrane helix</keyword>
<dbReference type="EMBL" id="MN739934">
    <property type="protein sequence ID" value="QHT78587.1"/>
    <property type="molecule type" value="Genomic_DNA"/>
</dbReference>